<evidence type="ECO:0000313" key="2">
    <source>
        <dbReference type="Proteomes" id="UP000176628"/>
    </source>
</evidence>
<proteinExistence type="predicted"/>
<organism evidence="1 2">
    <name type="scientific">Candidatus Curtissbacteria bacterium RBG_16_39_7</name>
    <dbReference type="NCBI Taxonomy" id="1797707"/>
    <lineage>
        <taxon>Bacteria</taxon>
        <taxon>Candidatus Curtissiibacteriota</taxon>
    </lineage>
</organism>
<accession>A0A1F5G1T4</accession>
<dbReference type="AlphaFoldDB" id="A0A1F5G1T4"/>
<name>A0A1F5G1T4_9BACT</name>
<dbReference type="Proteomes" id="UP000176628">
    <property type="component" value="Unassembled WGS sequence"/>
</dbReference>
<dbReference type="EMBL" id="MFAV01000043">
    <property type="protein sequence ID" value="OGD85836.1"/>
    <property type="molecule type" value="Genomic_DNA"/>
</dbReference>
<reference evidence="1 2" key="1">
    <citation type="journal article" date="2016" name="Nat. Commun.">
        <title>Thousands of microbial genomes shed light on interconnected biogeochemical processes in an aquifer system.</title>
        <authorList>
            <person name="Anantharaman K."/>
            <person name="Brown C.T."/>
            <person name="Hug L.A."/>
            <person name="Sharon I."/>
            <person name="Castelle C.J."/>
            <person name="Probst A.J."/>
            <person name="Thomas B.C."/>
            <person name="Singh A."/>
            <person name="Wilkins M.J."/>
            <person name="Karaoz U."/>
            <person name="Brodie E.L."/>
            <person name="Williams K.H."/>
            <person name="Hubbard S.S."/>
            <person name="Banfield J.F."/>
        </authorList>
    </citation>
    <scope>NUCLEOTIDE SEQUENCE [LARGE SCALE GENOMIC DNA]</scope>
</reference>
<gene>
    <name evidence="1" type="ORF">A2Z23_02140</name>
</gene>
<protein>
    <submittedName>
        <fullName evidence="1">Uncharacterized protein</fullName>
    </submittedName>
</protein>
<sequence length="140" mass="15952">MSQNLESRYALNPSVSPQEIRKYHRERRMFVIKDGQVILGPCNFCGTHVDWFLDEGWIGGEDGDRLMKEAVRGAVYNGNLLFYKGWNFDIDEDSEKEFFACWVELKQKLAAGGIVVKGIYGGVTKYPGVLPLLPKRGYEI</sequence>
<comment type="caution">
    <text evidence="1">The sequence shown here is derived from an EMBL/GenBank/DDBJ whole genome shotgun (WGS) entry which is preliminary data.</text>
</comment>
<evidence type="ECO:0000313" key="1">
    <source>
        <dbReference type="EMBL" id="OGD85836.1"/>
    </source>
</evidence>